<gene>
    <name evidence="1" type="ORF">ACFQGU_04105</name>
</gene>
<keyword evidence="2" id="KW-1185">Reference proteome</keyword>
<sequence>MSEDIVLEDLPYDELRDRAFEIAEHKLDLGFFVDLFNHAPAMHDVQDEGGSAGDIGGSFVETIRAAKQVFGGESVGDLEPLFRARFATYIRENS</sequence>
<reference evidence="2" key="1">
    <citation type="journal article" date="2019" name="Int. J. Syst. Evol. Microbiol.">
        <title>The Global Catalogue of Microorganisms (GCM) 10K type strain sequencing project: providing services to taxonomists for standard genome sequencing and annotation.</title>
        <authorList>
            <consortium name="The Broad Institute Genomics Platform"/>
            <consortium name="The Broad Institute Genome Sequencing Center for Infectious Disease"/>
            <person name="Wu L."/>
            <person name="Ma J."/>
        </authorList>
    </citation>
    <scope>NUCLEOTIDE SEQUENCE [LARGE SCALE GENOMIC DNA]</scope>
    <source>
        <strain evidence="2">CGMCC 4.7317</strain>
    </source>
</reference>
<evidence type="ECO:0000313" key="2">
    <source>
        <dbReference type="Proteomes" id="UP001596138"/>
    </source>
</evidence>
<protein>
    <submittedName>
        <fullName evidence="1">Uncharacterized protein</fullName>
    </submittedName>
</protein>
<proteinExistence type="predicted"/>
<dbReference type="RefSeq" id="WP_386764092.1">
    <property type="nucleotide sequence ID" value="NZ_JBHSTI010000008.1"/>
</dbReference>
<evidence type="ECO:0000313" key="1">
    <source>
        <dbReference type="EMBL" id="MFC6237047.1"/>
    </source>
</evidence>
<accession>A0ABW1SXB4</accession>
<name>A0ABW1SXB4_9ACTN</name>
<comment type="caution">
    <text evidence="1">The sequence shown here is derived from an EMBL/GenBank/DDBJ whole genome shotgun (WGS) entry which is preliminary data.</text>
</comment>
<dbReference type="EMBL" id="JBHSTI010000008">
    <property type="protein sequence ID" value="MFC6237047.1"/>
    <property type="molecule type" value="Genomic_DNA"/>
</dbReference>
<organism evidence="1 2">
    <name type="scientific">Longivirga aurantiaca</name>
    <dbReference type="NCBI Taxonomy" id="1837743"/>
    <lineage>
        <taxon>Bacteria</taxon>
        <taxon>Bacillati</taxon>
        <taxon>Actinomycetota</taxon>
        <taxon>Actinomycetes</taxon>
        <taxon>Sporichthyales</taxon>
        <taxon>Sporichthyaceae</taxon>
        <taxon>Longivirga</taxon>
    </lineage>
</organism>
<dbReference type="Proteomes" id="UP001596138">
    <property type="component" value="Unassembled WGS sequence"/>
</dbReference>